<dbReference type="AlphaFoldDB" id="A0A1G4I3A7"/>
<evidence type="ECO:0000313" key="4">
    <source>
        <dbReference type="EMBL" id="SCU66187.1"/>
    </source>
</evidence>
<keyword evidence="2" id="KW-0812">Transmembrane</keyword>
<feature type="region of interest" description="Disordered" evidence="1">
    <location>
        <begin position="121"/>
        <end position="144"/>
    </location>
</feature>
<evidence type="ECO:0000313" key="5">
    <source>
        <dbReference type="Proteomes" id="UP000195570"/>
    </source>
</evidence>
<keyword evidence="3" id="KW-0732">Signal</keyword>
<dbReference type="Proteomes" id="UP000195570">
    <property type="component" value="Unassembled WGS sequence"/>
</dbReference>
<dbReference type="RefSeq" id="XP_067077662.1">
    <property type="nucleotide sequence ID" value="XM_067221561.1"/>
</dbReference>
<keyword evidence="5" id="KW-1185">Reference proteome</keyword>
<gene>
    <name evidence="4" type="ORF">TEOVI_000558100</name>
</gene>
<keyword evidence="2" id="KW-1133">Transmembrane helix</keyword>
<protein>
    <recommendedName>
        <fullName evidence="6">Membrane magnesium transporter</fullName>
    </recommendedName>
</protein>
<evidence type="ECO:0000256" key="3">
    <source>
        <dbReference type="SAM" id="SignalP"/>
    </source>
</evidence>
<comment type="caution">
    <text evidence="4">The sequence shown here is derived from an EMBL/GenBank/DDBJ whole genome shotgun (WGS) entry which is preliminary data.</text>
</comment>
<dbReference type="VEuPathDB" id="TriTrypDB:TEOVI_000558100"/>
<evidence type="ECO:0000256" key="1">
    <source>
        <dbReference type="SAM" id="MobiDB-lite"/>
    </source>
</evidence>
<name>A0A1G4I3A7_TRYEQ</name>
<proteinExistence type="predicted"/>
<dbReference type="GeneID" id="92379521"/>
<dbReference type="EMBL" id="CZPT02000511">
    <property type="protein sequence ID" value="SCU66187.1"/>
    <property type="molecule type" value="Genomic_DNA"/>
</dbReference>
<evidence type="ECO:0008006" key="6">
    <source>
        <dbReference type="Google" id="ProtNLM"/>
    </source>
</evidence>
<feature type="transmembrane region" description="Helical" evidence="2">
    <location>
        <begin position="63"/>
        <end position="83"/>
    </location>
</feature>
<keyword evidence="2" id="KW-0472">Membrane</keyword>
<accession>A0A1G4I3A7</accession>
<feature type="chain" id="PRO_5009235304" description="Membrane magnesium transporter" evidence="3">
    <location>
        <begin position="26"/>
        <end position="144"/>
    </location>
</feature>
<organism evidence="4 5">
    <name type="scientific">Trypanosoma equiperdum</name>
    <dbReference type="NCBI Taxonomy" id="5694"/>
    <lineage>
        <taxon>Eukaryota</taxon>
        <taxon>Discoba</taxon>
        <taxon>Euglenozoa</taxon>
        <taxon>Kinetoplastea</taxon>
        <taxon>Metakinetoplastina</taxon>
        <taxon>Trypanosomatida</taxon>
        <taxon>Trypanosomatidae</taxon>
        <taxon>Trypanosoma</taxon>
    </lineage>
</organism>
<evidence type="ECO:0000256" key="2">
    <source>
        <dbReference type="SAM" id="Phobius"/>
    </source>
</evidence>
<sequence length="144" mass="15722">MVVFHQLILPLGVLLLLHSIYLALSAREQLQEQHHGTGESLNRGDYFPMTSLRTGAVTGSSGATLYIFAELLVGVAVSIIGYVKRSTFKPARLIDKNCFDRYDSIAYTGVGFMHFNHRGAGTARRSAKTPNGESIRASTGKKHA</sequence>
<feature type="signal peptide" evidence="3">
    <location>
        <begin position="1"/>
        <end position="25"/>
    </location>
</feature>
<reference evidence="4" key="1">
    <citation type="submission" date="2016-09" db="EMBL/GenBank/DDBJ databases">
        <authorList>
            <person name="Hebert L."/>
            <person name="Moumen B."/>
        </authorList>
    </citation>
    <scope>NUCLEOTIDE SEQUENCE [LARGE SCALE GENOMIC DNA]</scope>
    <source>
        <strain evidence="4">OVI</strain>
    </source>
</reference>